<evidence type="ECO:0000256" key="8">
    <source>
        <dbReference type="ARBA" id="ARBA00022982"/>
    </source>
</evidence>
<evidence type="ECO:0000256" key="7">
    <source>
        <dbReference type="ARBA" id="ARBA00022967"/>
    </source>
</evidence>
<keyword evidence="6 15" id="KW-0479">Metal-binding</keyword>
<dbReference type="InterPro" id="IPR002429">
    <property type="entry name" value="CcO_II-like_C"/>
</dbReference>
<dbReference type="InterPro" id="IPR011759">
    <property type="entry name" value="Cyt_c_oxidase_su2_TM_dom"/>
</dbReference>
<evidence type="ECO:0000256" key="15">
    <source>
        <dbReference type="RuleBase" id="RU004024"/>
    </source>
</evidence>
<evidence type="ECO:0000256" key="16">
    <source>
        <dbReference type="SAM" id="MobiDB-lite"/>
    </source>
</evidence>
<evidence type="ECO:0000313" key="20">
    <source>
        <dbReference type="EMBL" id="RFF30950.1"/>
    </source>
</evidence>
<keyword evidence="8 14" id="KW-0249">Electron transport</keyword>
<reference evidence="20 21" key="1">
    <citation type="submission" date="2018-08" db="EMBL/GenBank/DDBJ databases">
        <title>Wenzhouxiangella salilacus sp. nov., a novel bacterium isolated from a saline lake in Xinjiang Province, China.</title>
        <authorList>
            <person name="Han S."/>
        </authorList>
    </citation>
    <scope>NUCLEOTIDE SEQUENCE [LARGE SCALE GENOMIC DNA]</scope>
    <source>
        <strain evidence="20 21">XDB06</strain>
    </source>
</reference>
<evidence type="ECO:0000259" key="18">
    <source>
        <dbReference type="PROSITE" id="PS50857"/>
    </source>
</evidence>
<dbReference type="PROSITE" id="PS00078">
    <property type="entry name" value="COX2"/>
    <property type="match status" value="1"/>
</dbReference>
<evidence type="ECO:0000256" key="11">
    <source>
        <dbReference type="ARBA" id="ARBA00023136"/>
    </source>
</evidence>
<evidence type="ECO:0000256" key="9">
    <source>
        <dbReference type="ARBA" id="ARBA00022989"/>
    </source>
</evidence>
<feature type="transmembrane region" description="Helical" evidence="17">
    <location>
        <begin position="48"/>
        <end position="70"/>
    </location>
</feature>
<evidence type="ECO:0000256" key="17">
    <source>
        <dbReference type="SAM" id="Phobius"/>
    </source>
</evidence>
<comment type="catalytic activity">
    <reaction evidence="13 15">
        <text>4 Fe(II)-[cytochrome c] + O2 + 8 H(+)(in) = 4 Fe(III)-[cytochrome c] + 2 H2O + 4 H(+)(out)</text>
        <dbReference type="Rhea" id="RHEA:11436"/>
        <dbReference type="Rhea" id="RHEA-COMP:10350"/>
        <dbReference type="Rhea" id="RHEA-COMP:14399"/>
        <dbReference type="ChEBI" id="CHEBI:15377"/>
        <dbReference type="ChEBI" id="CHEBI:15378"/>
        <dbReference type="ChEBI" id="CHEBI:15379"/>
        <dbReference type="ChEBI" id="CHEBI:29033"/>
        <dbReference type="ChEBI" id="CHEBI:29034"/>
        <dbReference type="EC" id="7.1.1.9"/>
    </reaction>
</comment>
<evidence type="ECO:0000256" key="13">
    <source>
        <dbReference type="ARBA" id="ARBA00047816"/>
    </source>
</evidence>
<evidence type="ECO:0000256" key="2">
    <source>
        <dbReference type="ARBA" id="ARBA00007866"/>
    </source>
</evidence>
<dbReference type="Gene3D" id="2.60.40.420">
    <property type="entry name" value="Cupredoxins - blue copper proteins"/>
    <property type="match status" value="1"/>
</dbReference>
<keyword evidence="10 15" id="KW-0186">Copper</keyword>
<evidence type="ECO:0000256" key="14">
    <source>
        <dbReference type="RuleBase" id="RU000456"/>
    </source>
</evidence>
<dbReference type="PROSITE" id="PS50857">
    <property type="entry name" value="COX2_CUA"/>
    <property type="match status" value="1"/>
</dbReference>
<dbReference type="GO" id="GO:0005507">
    <property type="term" value="F:copper ion binding"/>
    <property type="evidence" value="ECO:0007669"/>
    <property type="project" value="InterPro"/>
</dbReference>
<comment type="subcellular location">
    <subcellularLocation>
        <location evidence="14">Cell membrane</location>
        <topology evidence="14">Multi-pass membrane protein</topology>
    </subcellularLocation>
    <subcellularLocation>
        <location evidence="1">Membrane</location>
        <topology evidence="1">Multi-pass membrane protein</topology>
    </subcellularLocation>
</comment>
<feature type="transmembrane region" description="Helical" evidence="17">
    <location>
        <begin position="90"/>
        <end position="112"/>
    </location>
</feature>
<dbReference type="SUPFAM" id="SSF81464">
    <property type="entry name" value="Cytochrome c oxidase subunit II-like, transmembrane region"/>
    <property type="match status" value="1"/>
</dbReference>
<evidence type="ECO:0000256" key="5">
    <source>
        <dbReference type="ARBA" id="ARBA00022692"/>
    </source>
</evidence>
<evidence type="ECO:0000256" key="4">
    <source>
        <dbReference type="ARBA" id="ARBA00022660"/>
    </source>
</evidence>
<evidence type="ECO:0000256" key="1">
    <source>
        <dbReference type="ARBA" id="ARBA00004141"/>
    </source>
</evidence>
<dbReference type="InterPro" id="IPR045187">
    <property type="entry name" value="CcO_II"/>
</dbReference>
<dbReference type="Pfam" id="PF00116">
    <property type="entry name" value="COX2"/>
    <property type="match status" value="1"/>
</dbReference>
<name>A0A3E1KAT9_9GAMM</name>
<feature type="region of interest" description="Disordered" evidence="16">
    <location>
        <begin position="260"/>
        <end position="279"/>
    </location>
</feature>
<comment type="cofactor">
    <cofactor evidence="15">
        <name>Cu cation</name>
        <dbReference type="ChEBI" id="CHEBI:23378"/>
    </cofactor>
    <text evidence="15">Binds a copper A center.</text>
</comment>
<evidence type="ECO:0000256" key="10">
    <source>
        <dbReference type="ARBA" id="ARBA00023008"/>
    </source>
</evidence>
<dbReference type="InterPro" id="IPR036257">
    <property type="entry name" value="Cyt_c_oxidase_su2_TM_sf"/>
</dbReference>
<dbReference type="PROSITE" id="PS50999">
    <property type="entry name" value="COX2_TM"/>
    <property type="match status" value="1"/>
</dbReference>
<keyword evidence="20" id="KW-0560">Oxidoreductase</keyword>
<keyword evidence="11 17" id="KW-0472">Membrane</keyword>
<dbReference type="PANTHER" id="PTHR22888">
    <property type="entry name" value="CYTOCHROME C OXIDASE, SUBUNIT II"/>
    <property type="match status" value="1"/>
</dbReference>
<dbReference type="Pfam" id="PF02790">
    <property type="entry name" value="COX2_TM"/>
    <property type="match status" value="1"/>
</dbReference>
<dbReference type="PRINTS" id="PR01166">
    <property type="entry name" value="CYCOXIDASEII"/>
</dbReference>
<dbReference type="InterPro" id="IPR014222">
    <property type="entry name" value="Cyt_c_oxidase_su2"/>
</dbReference>
<dbReference type="EC" id="7.1.1.9" evidence="15"/>
<dbReference type="RefSeq" id="WP_116650275.1">
    <property type="nucleotide sequence ID" value="NZ_QUZK01000026.1"/>
</dbReference>
<feature type="domain" description="Cytochrome oxidase subunit II copper A binding" evidence="18">
    <location>
        <begin position="119"/>
        <end position="261"/>
    </location>
</feature>
<dbReference type="GO" id="GO:0042773">
    <property type="term" value="P:ATP synthesis coupled electron transport"/>
    <property type="evidence" value="ECO:0007669"/>
    <property type="project" value="TreeGrafter"/>
</dbReference>
<dbReference type="Proteomes" id="UP000260351">
    <property type="component" value="Unassembled WGS sequence"/>
</dbReference>
<dbReference type="AlphaFoldDB" id="A0A3E1KAT9"/>
<accession>A0A3E1KAT9</accession>
<evidence type="ECO:0000256" key="12">
    <source>
        <dbReference type="ARBA" id="ARBA00024688"/>
    </source>
</evidence>
<comment type="similarity">
    <text evidence="2 14">Belongs to the cytochrome c oxidase subunit 2 family.</text>
</comment>
<dbReference type="OrthoDB" id="9781261at2"/>
<dbReference type="GO" id="GO:0005886">
    <property type="term" value="C:plasma membrane"/>
    <property type="evidence" value="ECO:0007669"/>
    <property type="project" value="UniProtKB-SubCell"/>
</dbReference>
<dbReference type="PANTHER" id="PTHR22888:SF9">
    <property type="entry name" value="CYTOCHROME C OXIDASE SUBUNIT 2"/>
    <property type="match status" value="1"/>
</dbReference>
<dbReference type="NCBIfam" id="TIGR02866">
    <property type="entry name" value="CoxB"/>
    <property type="match status" value="1"/>
</dbReference>
<comment type="caution">
    <text evidence="20">The sequence shown here is derived from an EMBL/GenBank/DDBJ whole genome shotgun (WGS) entry which is preliminary data.</text>
</comment>
<feature type="transmembrane region" description="Helical" evidence="17">
    <location>
        <begin position="7"/>
        <end position="28"/>
    </location>
</feature>
<evidence type="ECO:0000259" key="19">
    <source>
        <dbReference type="PROSITE" id="PS50999"/>
    </source>
</evidence>
<protein>
    <recommendedName>
        <fullName evidence="15">Cytochrome c oxidase subunit 2</fullName>
        <ecNumber evidence="15">7.1.1.9</ecNumber>
    </recommendedName>
</protein>
<keyword evidence="21" id="KW-1185">Reference proteome</keyword>
<sequence>MKRTNELIVALAVMAVIIVVTWGLFAVGDNMPGGVTPFSKDVYQLHNVILAVVTVIGVLVFTAMFTSIVVHRKSKDHEPAKFSHSTAAEITWTAIPVLILVIMAIPATRVLIDMEDTGGADINIKVTGYQWLWQYEYLEDGVSIYSTLDRESNRARQIGSGVDVRTVENYLLEVDNRLVLPTNTKIRFLLTSGDVIHSWWVPDLGWKRDAIPGMVNEAWTLIEEEGVYRGQCAELCGKDHGFMPIVVEAVSPEEYRQWIESRSSQQAADNADEPADVQQVSAADELAANAEQG</sequence>
<keyword evidence="9 17" id="KW-1133">Transmembrane helix</keyword>
<comment type="function">
    <text evidence="12 15">Subunits I and II form the functional core of the enzyme complex. Electrons originating in cytochrome c are transferred via heme a and Cu(A) to the binuclear center formed by heme a3 and Cu(B).</text>
</comment>
<dbReference type="GO" id="GO:0016491">
    <property type="term" value="F:oxidoreductase activity"/>
    <property type="evidence" value="ECO:0007669"/>
    <property type="project" value="UniProtKB-KW"/>
</dbReference>
<dbReference type="GO" id="GO:0004129">
    <property type="term" value="F:cytochrome-c oxidase activity"/>
    <property type="evidence" value="ECO:0007669"/>
    <property type="project" value="UniProtKB-EC"/>
</dbReference>
<dbReference type="Gene3D" id="1.10.287.90">
    <property type="match status" value="1"/>
</dbReference>
<dbReference type="SUPFAM" id="SSF49503">
    <property type="entry name" value="Cupredoxins"/>
    <property type="match status" value="1"/>
</dbReference>
<keyword evidence="7" id="KW-1278">Translocase</keyword>
<dbReference type="InterPro" id="IPR008972">
    <property type="entry name" value="Cupredoxin"/>
</dbReference>
<evidence type="ECO:0000313" key="21">
    <source>
        <dbReference type="Proteomes" id="UP000260351"/>
    </source>
</evidence>
<keyword evidence="5 14" id="KW-0812">Transmembrane</keyword>
<keyword evidence="4 14" id="KW-0679">Respiratory chain</keyword>
<evidence type="ECO:0000256" key="6">
    <source>
        <dbReference type="ARBA" id="ARBA00022723"/>
    </source>
</evidence>
<feature type="domain" description="Cytochrome oxidase subunit II transmembrane region profile" evidence="19">
    <location>
        <begin position="19"/>
        <end position="118"/>
    </location>
</feature>
<proteinExistence type="inferred from homology"/>
<keyword evidence="3 14" id="KW-0813">Transport</keyword>
<dbReference type="EMBL" id="QUZK01000026">
    <property type="protein sequence ID" value="RFF30950.1"/>
    <property type="molecule type" value="Genomic_DNA"/>
</dbReference>
<dbReference type="InterPro" id="IPR001505">
    <property type="entry name" value="Copper_CuA"/>
</dbReference>
<gene>
    <name evidence="20" type="primary">coxB</name>
    <name evidence="20" type="ORF">DZC52_06260</name>
</gene>
<organism evidence="20 21">
    <name type="scientific">Wenzhouxiangella sediminis</name>
    <dbReference type="NCBI Taxonomy" id="1792836"/>
    <lineage>
        <taxon>Bacteria</taxon>
        <taxon>Pseudomonadati</taxon>
        <taxon>Pseudomonadota</taxon>
        <taxon>Gammaproteobacteria</taxon>
        <taxon>Chromatiales</taxon>
        <taxon>Wenzhouxiangellaceae</taxon>
        <taxon>Wenzhouxiangella</taxon>
    </lineage>
</organism>
<evidence type="ECO:0000256" key="3">
    <source>
        <dbReference type="ARBA" id="ARBA00022448"/>
    </source>
</evidence>